<accession>A0ABU0VW54</accession>
<comment type="caution">
    <text evidence="1">The sequence shown here is derived from an EMBL/GenBank/DDBJ whole genome shotgun (WGS) entry which is preliminary data.</text>
</comment>
<proteinExistence type="predicted"/>
<dbReference type="Proteomes" id="UP001239680">
    <property type="component" value="Unassembled WGS sequence"/>
</dbReference>
<dbReference type="InterPro" id="IPR029024">
    <property type="entry name" value="TerB-like"/>
</dbReference>
<protein>
    <submittedName>
        <fullName evidence="1">DUF533 domain-containing protein</fullName>
    </submittedName>
</protein>
<organism evidence="1 2">
    <name type="scientific">Pseudogemmobacter lacusdianii</name>
    <dbReference type="NCBI Taxonomy" id="3069608"/>
    <lineage>
        <taxon>Bacteria</taxon>
        <taxon>Pseudomonadati</taxon>
        <taxon>Pseudomonadota</taxon>
        <taxon>Alphaproteobacteria</taxon>
        <taxon>Rhodobacterales</taxon>
        <taxon>Paracoccaceae</taxon>
        <taxon>Pseudogemmobacter</taxon>
    </lineage>
</organism>
<evidence type="ECO:0000313" key="2">
    <source>
        <dbReference type="Proteomes" id="UP001239680"/>
    </source>
</evidence>
<gene>
    <name evidence="1" type="ORF">Q9295_06300</name>
</gene>
<dbReference type="EMBL" id="JAVDBT010000005">
    <property type="protein sequence ID" value="MDQ2065974.1"/>
    <property type="molecule type" value="Genomic_DNA"/>
</dbReference>
<dbReference type="Pfam" id="PF04391">
    <property type="entry name" value="DUF533"/>
    <property type="match status" value="1"/>
</dbReference>
<sequence>MTKTERLLDQMTTLHGLRRIAKDATRQWQRQSDQTKGLLAGGAIGVLLTGDGRRLVGAGLRLGSAALVSGLAWRLWRDWQAGAGLRDAAGLDAVEAKALSRKLVQAMVAAARAGGSISGDELGRIEGALADLGLSLDADDLNDAAFATEFDAEQIAALAASGQEAAQIYAATLLVIRQQSAKEKSYLAALAEALDLSPELVAQLHRRAARLV</sequence>
<keyword evidence="2" id="KW-1185">Reference proteome</keyword>
<dbReference type="RefSeq" id="WP_306679670.1">
    <property type="nucleotide sequence ID" value="NZ_JAVDBT010000005.1"/>
</dbReference>
<dbReference type="InterPro" id="IPR007486">
    <property type="entry name" value="YebE"/>
</dbReference>
<name>A0ABU0VW54_9RHOB</name>
<evidence type="ECO:0000313" key="1">
    <source>
        <dbReference type="EMBL" id="MDQ2065974.1"/>
    </source>
</evidence>
<reference evidence="1 2" key="1">
    <citation type="submission" date="2023-08" db="EMBL/GenBank/DDBJ databases">
        <title>Characterization of two Paracoccaceae strains isolated from Phycosphere and proposal of Xinfangfangia lacusdiani sp. nov.</title>
        <authorList>
            <person name="Deng Y."/>
            <person name="Zhang Y.Q."/>
        </authorList>
    </citation>
    <scope>NUCLEOTIDE SEQUENCE [LARGE SCALE GENOMIC DNA]</scope>
    <source>
        <strain evidence="1 2">CPCC 101601</strain>
    </source>
</reference>
<dbReference type="SUPFAM" id="SSF158682">
    <property type="entry name" value="TerB-like"/>
    <property type="match status" value="1"/>
</dbReference>